<feature type="compositionally biased region" description="Basic and acidic residues" evidence="1">
    <location>
        <begin position="228"/>
        <end position="246"/>
    </location>
</feature>
<feature type="region of interest" description="Disordered" evidence="1">
    <location>
        <begin position="1046"/>
        <end position="1070"/>
    </location>
</feature>
<feature type="compositionally biased region" description="Low complexity" evidence="1">
    <location>
        <begin position="195"/>
        <end position="212"/>
    </location>
</feature>
<feature type="region of interest" description="Disordered" evidence="1">
    <location>
        <begin position="944"/>
        <end position="1024"/>
    </location>
</feature>
<feature type="compositionally biased region" description="Polar residues" evidence="1">
    <location>
        <begin position="769"/>
        <end position="782"/>
    </location>
</feature>
<feature type="compositionally biased region" description="Polar residues" evidence="1">
    <location>
        <begin position="958"/>
        <end position="973"/>
    </location>
</feature>
<feature type="compositionally biased region" description="Basic and acidic residues" evidence="1">
    <location>
        <begin position="783"/>
        <end position="792"/>
    </location>
</feature>
<feature type="region of interest" description="Disordered" evidence="1">
    <location>
        <begin position="309"/>
        <end position="335"/>
    </location>
</feature>
<feature type="compositionally biased region" description="Polar residues" evidence="1">
    <location>
        <begin position="156"/>
        <end position="172"/>
    </location>
</feature>
<evidence type="ECO:0000259" key="2">
    <source>
        <dbReference type="Pfam" id="PF04212"/>
    </source>
</evidence>
<feature type="compositionally biased region" description="Low complexity" evidence="1">
    <location>
        <begin position="675"/>
        <end position="698"/>
    </location>
</feature>
<name>A0A5C3DRK5_9BASI</name>
<feature type="region of interest" description="Disordered" evidence="1">
    <location>
        <begin position="878"/>
        <end position="904"/>
    </location>
</feature>
<feature type="compositionally biased region" description="Gly residues" evidence="1">
    <location>
        <begin position="1086"/>
        <end position="1097"/>
    </location>
</feature>
<feature type="compositionally biased region" description="Low complexity" evidence="1">
    <location>
        <begin position="132"/>
        <end position="147"/>
    </location>
</feature>
<feature type="region of interest" description="Disordered" evidence="1">
    <location>
        <begin position="606"/>
        <end position="830"/>
    </location>
</feature>
<feature type="region of interest" description="Disordered" evidence="1">
    <location>
        <begin position="1336"/>
        <end position="1372"/>
    </location>
</feature>
<gene>
    <name evidence="3" type="ORF">UTRI_00415</name>
</gene>
<dbReference type="InterPro" id="IPR036181">
    <property type="entry name" value="MIT_dom_sf"/>
</dbReference>
<proteinExistence type="predicted"/>
<feature type="compositionally biased region" description="Low complexity" evidence="1">
    <location>
        <begin position="728"/>
        <end position="744"/>
    </location>
</feature>
<dbReference type="PANTHER" id="PTHR37327">
    <property type="entry name" value="CHROMOSOME 1, WHOLE GENOME SHOTGUN SEQUENCE"/>
    <property type="match status" value="1"/>
</dbReference>
<dbReference type="SUPFAM" id="SSF116846">
    <property type="entry name" value="MIT domain"/>
    <property type="match status" value="1"/>
</dbReference>
<feature type="compositionally biased region" description="Low complexity" evidence="1">
    <location>
        <begin position="270"/>
        <end position="281"/>
    </location>
</feature>
<organism evidence="3 4">
    <name type="scientific">Ustilago trichophora</name>
    <dbReference type="NCBI Taxonomy" id="86804"/>
    <lineage>
        <taxon>Eukaryota</taxon>
        <taxon>Fungi</taxon>
        <taxon>Dikarya</taxon>
        <taxon>Basidiomycota</taxon>
        <taxon>Ustilaginomycotina</taxon>
        <taxon>Ustilaginomycetes</taxon>
        <taxon>Ustilaginales</taxon>
        <taxon>Ustilaginaceae</taxon>
        <taxon>Ustilago</taxon>
    </lineage>
</organism>
<accession>A0A5C3DRK5</accession>
<feature type="compositionally biased region" description="Polar residues" evidence="1">
    <location>
        <begin position="40"/>
        <end position="55"/>
    </location>
</feature>
<sequence length="1533" mass="159936">MAQPASYSMPRSGGETSFLSFDDAPNSPNPGLPADAYTAQPLQSMSTSYASSNTGGVAAMYQREQPGSPDSSARASGSSRASPSKTSRLTNSQPDSSKDLAAAAFADASEASNRYESLHSSPPRATGKRPSSRGSRLGALLGRSLPSTDTGHSRDASASTNQTEGTSSNDSSFFGRRNRTKASPVHEDIDEATDSKPAASSSSSSRLFSANSQKDAARSASAMGMLDFKPDVPKSDSNDAADDSRSGKTRPTRPSSQSNLLDTITGGSVGSSSLSGAPSSSNAPQQTRGGRLGRLAYKKEDSIAYIAQSRNASQQMAAGTRNSNTEEAGHQQQHWTASSAFAGTRGLGIEDLAGSYVSERAANLPPGSMDTRAYAHPSAYRYAPDYSDGPEHTASADAGVGVASTSAHTQSGASSSNTSSRAPSVAGTHGGNYHNRFSRQGLSQQLAQDTSHDSETRATHSSTDTPTAVVASSRSSYERGGSSPRGTLSDAAIAALGAMPGASAGSLLNANGAPLSSKNILTIALQKAQNAVQLDSANNVPEAIAAYKQAVRLLEEVMERIAPRTGKRSRPSREEERRRLRVIHDTYADRIRLLSMIYSPEDLDAHDETTDTSFSSNAQPAAATKADWLERVRDDSQEDPAIVTPRLNGDHLDPNAQHSPRDDTRSFLSITPVRSTFPSSSSQTPTQPQQPSQSQHPWPRSPPMPSAPLSPPLDSSPRRRVRNDVRPGSRGSRGSRASISLSIADEQEAQDYRIPPPAIAEEMPRISIEATTVELSDVTATSPKKEPKEPLRDAAAQIREVEALTQQHGRSDSDSSYQSTTTGGRLKPTALPHRAFGLEDEVRTPVTSYFDATGDMGLPDERASGGAISPLDVQARQQKLSLTSASKPPAEAVISERPAEKPVKMGLAQRARALSFKGPLLRQKASMPALGDRKKEDMITANGAATPKGQAHRPGSADSPSTEATSTQRTGSRNNDHPTPWDIEEGGSNITVRPGSNRPRASTASALVSATTSAGTISQRRKNAHVVQGLTDELEELGMMEEPEGGIRGGSVAMSSRQRSTSQPGSRRPSIPAAFLAANANASGGGLPSTLGNGTGANGEHLPPPVPDLARTLSALELRRSGDAKAAVAAAAAASAGAGGDVSFATSNGADLSISSLAMPLPRPIWDPSSSADAESSSNSAFLITDIFPSGLPSLAAGAPSYATTTTTITTSYPSSTLPIPPHPLLKPFYTITQLHASILSGAQITPRLFIPRTLWRQPGVKLVSVETKVKAIEALLTSLDSVAKGGEALLMPLGSGAGLETSNASRFVRCLEEWEVVLVEVQNSLSKKLPFVESFSPSSSGAGGVTGGAGGGGGTTAEGKDGLGGKEGKNKGFGSGFGSRFLTRGLDRMTGGVGQAKALDATSMGVYIDALTKLFARCSVLATHLTWVLIADSSIPPSSSPSFSSLPPSNATTTATATAMTVPIPSPTTAIGTAHANRTAYFALPPQLRANIQARLKRSSEFMAKVVVAFVLQDLGVLVEKSVKKGSSMFVD</sequence>
<feature type="domain" description="MIT" evidence="2">
    <location>
        <begin position="524"/>
        <end position="590"/>
    </location>
</feature>
<dbReference type="PANTHER" id="PTHR37327:SF1">
    <property type="entry name" value="MICROTUBULE INTERACTING AND TRANSPORT DOMAIN-CONTAINING PROTEIN"/>
    <property type="match status" value="1"/>
</dbReference>
<feature type="compositionally biased region" description="Low complexity" evidence="1">
    <location>
        <begin position="66"/>
        <end position="88"/>
    </location>
</feature>
<dbReference type="InterPro" id="IPR007330">
    <property type="entry name" value="MIT_dom"/>
</dbReference>
<feature type="compositionally biased region" description="Pro residues" evidence="1">
    <location>
        <begin position="699"/>
        <end position="711"/>
    </location>
</feature>
<dbReference type="OrthoDB" id="2245455at2759"/>
<feature type="region of interest" description="Disordered" evidence="1">
    <location>
        <begin position="384"/>
        <end position="486"/>
    </location>
</feature>
<feature type="compositionally biased region" description="Low complexity" evidence="1">
    <location>
        <begin position="411"/>
        <end position="426"/>
    </location>
</feature>
<feature type="compositionally biased region" description="Polar residues" evidence="1">
    <location>
        <begin position="1053"/>
        <end position="1065"/>
    </location>
</feature>
<dbReference type="EMBL" id="OOIN01000002">
    <property type="protein sequence ID" value="SPO20938.1"/>
    <property type="molecule type" value="Genomic_DNA"/>
</dbReference>
<evidence type="ECO:0000313" key="4">
    <source>
        <dbReference type="Proteomes" id="UP000324022"/>
    </source>
</evidence>
<feature type="region of interest" description="Disordered" evidence="1">
    <location>
        <begin position="1086"/>
        <end position="1108"/>
    </location>
</feature>
<feature type="compositionally biased region" description="Gly residues" evidence="1">
    <location>
        <begin position="1342"/>
        <end position="1357"/>
    </location>
</feature>
<feature type="compositionally biased region" description="Basic and acidic residues" evidence="1">
    <location>
        <begin position="1359"/>
        <end position="1371"/>
    </location>
</feature>
<feature type="compositionally biased region" description="Basic and acidic residues" evidence="1">
    <location>
        <begin position="648"/>
        <end position="665"/>
    </location>
</feature>
<feature type="region of interest" description="Disordered" evidence="1">
    <location>
        <begin position="1"/>
        <end position="295"/>
    </location>
</feature>
<dbReference type="Pfam" id="PF04212">
    <property type="entry name" value="MIT"/>
    <property type="match status" value="1"/>
</dbReference>
<protein>
    <recommendedName>
        <fullName evidence="2">MIT domain-containing protein</fullName>
    </recommendedName>
</protein>
<feature type="compositionally biased region" description="Low complexity" evidence="1">
    <location>
        <begin position="472"/>
        <end position="486"/>
    </location>
</feature>
<keyword evidence="4" id="KW-1185">Reference proteome</keyword>
<dbReference type="Gene3D" id="1.20.58.80">
    <property type="entry name" value="Phosphotransferase system, lactose/cellobiose-type IIA subunit"/>
    <property type="match status" value="1"/>
</dbReference>
<feature type="compositionally biased region" description="Polar residues" evidence="1">
    <location>
        <begin position="252"/>
        <end position="262"/>
    </location>
</feature>
<feature type="compositionally biased region" description="Low complexity" evidence="1">
    <location>
        <begin position="1001"/>
        <end position="1016"/>
    </location>
</feature>
<dbReference type="Proteomes" id="UP000324022">
    <property type="component" value="Unassembled WGS sequence"/>
</dbReference>
<evidence type="ECO:0000313" key="3">
    <source>
        <dbReference type="EMBL" id="SPO20938.1"/>
    </source>
</evidence>
<feature type="compositionally biased region" description="Low complexity" evidence="1">
    <location>
        <begin position="99"/>
        <end position="112"/>
    </location>
</feature>
<reference evidence="3 4" key="1">
    <citation type="submission" date="2018-03" db="EMBL/GenBank/DDBJ databases">
        <authorList>
            <person name="Guldener U."/>
        </authorList>
    </citation>
    <scope>NUCLEOTIDE SEQUENCE [LARGE SCALE GENOMIC DNA]</scope>
    <source>
        <strain evidence="3 4">NBRC100155</strain>
    </source>
</reference>
<evidence type="ECO:0000256" key="1">
    <source>
        <dbReference type="SAM" id="MobiDB-lite"/>
    </source>
</evidence>
<feature type="compositionally biased region" description="Polar residues" evidence="1">
    <location>
        <begin position="438"/>
        <end position="449"/>
    </location>
</feature>